<accession>A0A8H3QBB6</accession>
<dbReference type="OrthoDB" id="2432732at2759"/>
<proteinExistence type="predicted"/>
<dbReference type="EMBL" id="BLAL01000012">
    <property type="protein sequence ID" value="GES74345.1"/>
    <property type="molecule type" value="Genomic_DNA"/>
</dbReference>
<gene>
    <name evidence="1" type="ORF">RCL2_000182700</name>
</gene>
<organism evidence="1 2">
    <name type="scientific">Rhizophagus clarus</name>
    <dbReference type="NCBI Taxonomy" id="94130"/>
    <lineage>
        <taxon>Eukaryota</taxon>
        <taxon>Fungi</taxon>
        <taxon>Fungi incertae sedis</taxon>
        <taxon>Mucoromycota</taxon>
        <taxon>Glomeromycotina</taxon>
        <taxon>Glomeromycetes</taxon>
        <taxon>Glomerales</taxon>
        <taxon>Glomeraceae</taxon>
        <taxon>Rhizophagus</taxon>
    </lineage>
</organism>
<evidence type="ECO:0000313" key="1">
    <source>
        <dbReference type="EMBL" id="GES74345.1"/>
    </source>
</evidence>
<comment type="caution">
    <text evidence="1">The sequence shown here is derived from an EMBL/GenBank/DDBJ whole genome shotgun (WGS) entry which is preliminary data.</text>
</comment>
<name>A0A8H3QBB6_9GLOM</name>
<evidence type="ECO:0000313" key="2">
    <source>
        <dbReference type="Proteomes" id="UP000615446"/>
    </source>
</evidence>
<protein>
    <submittedName>
        <fullName evidence="1">Uncharacterized protein</fullName>
    </submittedName>
</protein>
<dbReference type="AlphaFoldDB" id="A0A8H3QBB6"/>
<reference evidence="1" key="1">
    <citation type="submission" date="2019-10" db="EMBL/GenBank/DDBJ databases">
        <title>Conservation and host-specific expression of non-tandemly repeated heterogenous ribosome RNA gene in arbuscular mycorrhizal fungi.</title>
        <authorList>
            <person name="Maeda T."/>
            <person name="Kobayashi Y."/>
            <person name="Nakagawa T."/>
            <person name="Ezawa T."/>
            <person name="Yamaguchi K."/>
            <person name="Bino T."/>
            <person name="Nishimoto Y."/>
            <person name="Shigenobu S."/>
            <person name="Kawaguchi M."/>
        </authorList>
    </citation>
    <scope>NUCLEOTIDE SEQUENCE</scope>
    <source>
        <strain evidence="1">HR1</strain>
    </source>
</reference>
<sequence length="229" mass="26172">MSDTLDTLAFASDSVTTTGNDPFKLATRGLCQRIKEKKLRTSSSRKYGIDGNEIGAIGQFPPKKYSIKDDNEESKQCIRELKRRLGNMRSIVVDSNDAVRSEYISTILHAPLFSRSLSTSRKGNHIRWALASLRILFQCESALQVNKKKRTADKVSRMTSTIFMELSQRSLSVLIESALKEDSEDEKEVYKNVKREMEIIVGLLKDRVEFVKDPAIRKQRVQGYFEKQE</sequence>
<dbReference type="Proteomes" id="UP000615446">
    <property type="component" value="Unassembled WGS sequence"/>
</dbReference>